<dbReference type="InterPro" id="IPR005135">
    <property type="entry name" value="Endo/exonuclease/phosphatase"/>
</dbReference>
<dbReference type="PANTHER" id="PTHR33273:SF2">
    <property type="entry name" value="ENDONUCLEASE_EXONUCLEASE_PHOSPHATASE DOMAIN-CONTAINING PROTEIN"/>
    <property type="match status" value="1"/>
</dbReference>
<gene>
    <name evidence="3" type="ORF">B5V51_4663</name>
</gene>
<organism evidence="3">
    <name type="scientific">Heliothis virescens</name>
    <name type="common">Tobacco budworm moth</name>
    <dbReference type="NCBI Taxonomy" id="7102"/>
    <lineage>
        <taxon>Eukaryota</taxon>
        <taxon>Metazoa</taxon>
        <taxon>Ecdysozoa</taxon>
        <taxon>Arthropoda</taxon>
        <taxon>Hexapoda</taxon>
        <taxon>Insecta</taxon>
        <taxon>Pterygota</taxon>
        <taxon>Neoptera</taxon>
        <taxon>Endopterygota</taxon>
        <taxon>Lepidoptera</taxon>
        <taxon>Glossata</taxon>
        <taxon>Ditrysia</taxon>
        <taxon>Noctuoidea</taxon>
        <taxon>Noctuidae</taxon>
        <taxon>Heliothinae</taxon>
        <taxon>Heliothis</taxon>
    </lineage>
</organism>
<accession>A0A2A4JA05</accession>
<dbReference type="InterPro" id="IPR036691">
    <property type="entry name" value="Endo/exonu/phosph_ase_sf"/>
</dbReference>
<protein>
    <recommendedName>
        <fullName evidence="2">Endonuclease/exonuclease/phosphatase domain-containing protein</fullName>
    </recommendedName>
</protein>
<dbReference type="GO" id="GO:0003824">
    <property type="term" value="F:catalytic activity"/>
    <property type="evidence" value="ECO:0007669"/>
    <property type="project" value="InterPro"/>
</dbReference>
<evidence type="ECO:0000313" key="3">
    <source>
        <dbReference type="EMBL" id="PCG68957.1"/>
    </source>
</evidence>
<dbReference type="Gene3D" id="3.60.10.10">
    <property type="entry name" value="Endonuclease/exonuclease/phosphatase"/>
    <property type="match status" value="1"/>
</dbReference>
<sequence length="338" mass="38248">MAKLAQINLQGSALATAELPAVARDAGVDIVLAQKPYCGEPHSTSMLFPADPAPKVGIYIARRDIACGVLHHLSTSHCLVCHMKSGSLSVHLDSAYFQYSEDIWPHLEHLTRVLQTLRGNQVVVGADTNTHSPLWHSQPRHYSGRGSEITRRREAVEGFIMAHGLITHNASNQPPTFATVNGESNIDVTMSTRGVRVENWRVHEGASSSDHHLITFELGDPTCRRSTTPPNRGLLSPGEPRRFRERDVDWEQFQWAVHSRIGKLRWKRLTATVCEEFTRTIAQTACECLGMVGERNEKGYEWWNPALESMRRKYNRARKHWQKAKKRPLGIYQTPHRD</sequence>
<proteinExistence type="predicted"/>
<dbReference type="Pfam" id="PF14529">
    <property type="entry name" value="Exo_endo_phos_2"/>
    <property type="match status" value="1"/>
</dbReference>
<dbReference type="STRING" id="7102.A0A2A4JA05"/>
<feature type="domain" description="Endonuclease/exonuclease/phosphatase" evidence="2">
    <location>
        <begin position="94"/>
        <end position="214"/>
    </location>
</feature>
<dbReference type="EMBL" id="NWSH01002178">
    <property type="protein sequence ID" value="PCG68957.1"/>
    <property type="molecule type" value="Genomic_DNA"/>
</dbReference>
<feature type="region of interest" description="Disordered" evidence="1">
    <location>
        <begin position="128"/>
        <end position="147"/>
    </location>
</feature>
<comment type="caution">
    <text evidence="3">The sequence shown here is derived from an EMBL/GenBank/DDBJ whole genome shotgun (WGS) entry which is preliminary data.</text>
</comment>
<dbReference type="SUPFAM" id="SSF56219">
    <property type="entry name" value="DNase I-like"/>
    <property type="match status" value="1"/>
</dbReference>
<reference evidence="3" key="1">
    <citation type="submission" date="2017-09" db="EMBL/GenBank/DDBJ databases">
        <title>Contemporary evolution of a Lepidopteran species, Heliothis virescens, in response to modern agricultural practices.</title>
        <authorList>
            <person name="Fritz M.L."/>
            <person name="Deyonke A.M."/>
            <person name="Papanicolaou A."/>
            <person name="Micinski S."/>
            <person name="Westbrook J."/>
            <person name="Gould F."/>
        </authorList>
    </citation>
    <scope>NUCLEOTIDE SEQUENCE [LARGE SCALE GENOMIC DNA]</scope>
    <source>
        <strain evidence="3">HvINT-</strain>
        <tissue evidence="3">Whole body</tissue>
    </source>
</reference>
<name>A0A2A4JA05_HELVI</name>
<feature type="region of interest" description="Disordered" evidence="1">
    <location>
        <begin position="220"/>
        <end position="240"/>
    </location>
</feature>
<dbReference type="AlphaFoldDB" id="A0A2A4JA05"/>
<evidence type="ECO:0000256" key="1">
    <source>
        <dbReference type="SAM" id="MobiDB-lite"/>
    </source>
</evidence>
<dbReference type="PANTHER" id="PTHR33273">
    <property type="entry name" value="DOMAIN-CONTAINING PROTEIN, PUTATIVE-RELATED"/>
    <property type="match status" value="1"/>
</dbReference>
<evidence type="ECO:0000259" key="2">
    <source>
        <dbReference type="Pfam" id="PF14529"/>
    </source>
</evidence>